<name>A0A934X5M1_9MICO</name>
<evidence type="ECO:0000256" key="1">
    <source>
        <dbReference type="SAM" id="MobiDB-lite"/>
    </source>
</evidence>
<evidence type="ECO:0008006" key="4">
    <source>
        <dbReference type="Google" id="ProtNLM"/>
    </source>
</evidence>
<dbReference type="AlphaFoldDB" id="A0A934X5M1"/>
<sequence length="263" mass="23950">MSGLIAAVDGTTMQVQSSTKQTAVGWTATTNVARTAAGTLADIVAGSCVVVRSASSDGSAPDAGGGVTATSVQVSAAVNGACADVFGGGIRGGGGIPSGMPTGQPGIDQLPPGATVGAPGAPGGRVPGGFGVVGLVTQVGSGTFTVASLTRVGDGGPGTASAAPAQTTPVTVTTSASTTVTTTKVAAAGDIAVGLCATAIGPTDDIGKVTATSIVLRDAVNGACTSTGGFDGPGAPGAGFPGGGGPGGGGPGGVAPTSAATNG</sequence>
<evidence type="ECO:0000313" key="2">
    <source>
        <dbReference type="EMBL" id="MBK6301567.1"/>
    </source>
</evidence>
<reference evidence="2 3" key="1">
    <citation type="submission" date="2020-10" db="EMBL/GenBank/DDBJ databases">
        <title>Connecting structure to function with the recovery of over 1000 high-quality activated sludge metagenome-assembled genomes encoding full-length rRNA genes using long-read sequencing.</title>
        <authorList>
            <person name="Singleton C.M."/>
            <person name="Petriglieri F."/>
            <person name="Kristensen J.M."/>
            <person name="Kirkegaard R.H."/>
            <person name="Michaelsen T.Y."/>
            <person name="Andersen M.H."/>
            <person name="Karst S.M."/>
            <person name="Dueholm M.S."/>
            <person name="Nielsen P.H."/>
            <person name="Albertsen M."/>
        </authorList>
    </citation>
    <scope>NUCLEOTIDE SEQUENCE [LARGE SCALE GENOMIC DNA]</scope>
    <source>
        <strain evidence="2">AalE_18-Q3-R2-46_BAT3C.188</strain>
    </source>
</reference>
<gene>
    <name evidence="2" type="ORF">IPF40_11145</name>
</gene>
<comment type="caution">
    <text evidence="2">The sequence shown here is derived from an EMBL/GenBank/DDBJ whole genome shotgun (WGS) entry which is preliminary data.</text>
</comment>
<organism evidence="2 3">
    <name type="scientific">Candidatus Phosphoribacter hodrii</name>
    <dbReference type="NCBI Taxonomy" id="2953743"/>
    <lineage>
        <taxon>Bacteria</taxon>
        <taxon>Bacillati</taxon>
        <taxon>Actinomycetota</taxon>
        <taxon>Actinomycetes</taxon>
        <taxon>Micrococcales</taxon>
        <taxon>Dermatophilaceae</taxon>
        <taxon>Candidatus Phosphoribacter</taxon>
    </lineage>
</organism>
<dbReference type="EMBL" id="JADIXZ010000004">
    <property type="protein sequence ID" value="MBK6301567.1"/>
    <property type="molecule type" value="Genomic_DNA"/>
</dbReference>
<evidence type="ECO:0000313" key="3">
    <source>
        <dbReference type="Proteomes" id="UP000718281"/>
    </source>
</evidence>
<accession>A0A934X5M1</accession>
<feature type="compositionally biased region" description="Gly residues" evidence="1">
    <location>
        <begin position="234"/>
        <end position="253"/>
    </location>
</feature>
<protein>
    <recommendedName>
        <fullName evidence="4">DUF5666 domain-containing protein</fullName>
    </recommendedName>
</protein>
<feature type="region of interest" description="Disordered" evidence="1">
    <location>
        <begin position="234"/>
        <end position="263"/>
    </location>
</feature>
<dbReference type="Proteomes" id="UP000718281">
    <property type="component" value="Unassembled WGS sequence"/>
</dbReference>
<proteinExistence type="predicted"/>